<accession>A0A1X2GB75</accession>
<organism evidence="1 2">
    <name type="scientific">Hesseltinella vesiculosa</name>
    <dbReference type="NCBI Taxonomy" id="101127"/>
    <lineage>
        <taxon>Eukaryota</taxon>
        <taxon>Fungi</taxon>
        <taxon>Fungi incertae sedis</taxon>
        <taxon>Mucoromycota</taxon>
        <taxon>Mucoromycotina</taxon>
        <taxon>Mucoromycetes</taxon>
        <taxon>Mucorales</taxon>
        <taxon>Cunninghamellaceae</taxon>
        <taxon>Hesseltinella</taxon>
    </lineage>
</organism>
<evidence type="ECO:0000313" key="1">
    <source>
        <dbReference type="EMBL" id="ORX49546.1"/>
    </source>
</evidence>
<dbReference type="OrthoDB" id="2281940at2759"/>
<dbReference type="EMBL" id="MCGT01000026">
    <property type="protein sequence ID" value="ORX49546.1"/>
    <property type="molecule type" value="Genomic_DNA"/>
</dbReference>
<evidence type="ECO:0000313" key="2">
    <source>
        <dbReference type="Proteomes" id="UP000242146"/>
    </source>
</evidence>
<proteinExistence type="predicted"/>
<comment type="caution">
    <text evidence="1">The sequence shown here is derived from an EMBL/GenBank/DDBJ whole genome shotgun (WGS) entry which is preliminary data.</text>
</comment>
<protein>
    <submittedName>
        <fullName evidence="1">Uncharacterized protein</fullName>
    </submittedName>
</protein>
<keyword evidence="2" id="KW-1185">Reference proteome</keyword>
<dbReference type="Proteomes" id="UP000242146">
    <property type="component" value="Unassembled WGS sequence"/>
</dbReference>
<dbReference type="AlphaFoldDB" id="A0A1X2GB75"/>
<reference evidence="1 2" key="1">
    <citation type="submission" date="2016-07" db="EMBL/GenBank/DDBJ databases">
        <title>Pervasive Adenine N6-methylation of Active Genes in Fungi.</title>
        <authorList>
            <consortium name="DOE Joint Genome Institute"/>
            <person name="Mondo S.J."/>
            <person name="Dannebaum R.O."/>
            <person name="Kuo R.C."/>
            <person name="Labutti K."/>
            <person name="Haridas S."/>
            <person name="Kuo A."/>
            <person name="Salamov A."/>
            <person name="Ahrendt S.R."/>
            <person name="Lipzen A."/>
            <person name="Sullivan W."/>
            <person name="Andreopoulos W.B."/>
            <person name="Clum A."/>
            <person name="Lindquist E."/>
            <person name="Daum C."/>
            <person name="Ramamoorthy G.K."/>
            <person name="Gryganskyi A."/>
            <person name="Culley D."/>
            <person name="Magnuson J.K."/>
            <person name="James T.Y."/>
            <person name="O'Malley M.A."/>
            <person name="Stajich J.E."/>
            <person name="Spatafora J.W."/>
            <person name="Visel A."/>
            <person name="Grigoriev I.V."/>
        </authorList>
    </citation>
    <scope>NUCLEOTIDE SEQUENCE [LARGE SCALE GENOMIC DNA]</scope>
    <source>
        <strain evidence="1 2">NRRL 3301</strain>
    </source>
</reference>
<sequence>MFDVKFKIPEASNDPLRSKDVLGLFKYIVPTLVIPAIERPSSRGGLSALCRIFRLMGQREISDSQLDRLKSDIDRWTTFLHDEHLSNAAAVRFHTNHAFPAACPEVIRMIGPPFAYSCRTLERTIGGGGT</sequence>
<gene>
    <name evidence="1" type="ORF">DM01DRAFT_1107571</name>
</gene>
<name>A0A1X2GB75_9FUNG</name>